<dbReference type="SMART" id="SM00850">
    <property type="entry name" value="LytTR"/>
    <property type="match status" value="1"/>
</dbReference>
<dbReference type="InterPro" id="IPR046947">
    <property type="entry name" value="LytR-like"/>
</dbReference>
<feature type="modified residue" description="4-aspartylphosphate" evidence="3">
    <location>
        <position position="59"/>
    </location>
</feature>
<comment type="caution">
    <text evidence="6">The sequence shown here is derived from an EMBL/GenBank/DDBJ whole genome shotgun (WGS) entry which is preliminary data.</text>
</comment>
<keyword evidence="3" id="KW-0597">Phosphoprotein</keyword>
<sequence>METDKTIKLIIAEDNQPTRELIESYLSIFPEVQVIGSVSNGEEILALVEKNIPTVIFLDVEMPGLNGLVAAARIRELLPNVFIIFVTAHAQYAAEAFQLEATDYLIKPISKESIERAIKRVKKYLDYSNIQNNNNKALKELLVLKNKSETYLIRPETIFYIEKVIKKTIVHTENGEYDTSETLNSLQKRLKGNFFRCHRGFIVNIQKIERIVPIAERIYNVYFYNCPHHATMIRKKLDELYEMMNLSSEVNKY</sequence>
<name>A0A0J1FQA3_9FIRM</name>
<dbReference type="Proteomes" id="UP000036356">
    <property type="component" value="Unassembled WGS sequence"/>
</dbReference>
<accession>A0A0J1FQA3</accession>
<dbReference type="GO" id="GO:0000156">
    <property type="term" value="F:phosphorelay response regulator activity"/>
    <property type="evidence" value="ECO:0007669"/>
    <property type="project" value="InterPro"/>
</dbReference>
<proteinExistence type="predicted"/>
<dbReference type="InterPro" id="IPR011006">
    <property type="entry name" value="CheY-like_superfamily"/>
</dbReference>
<dbReference type="Gene3D" id="3.40.50.2300">
    <property type="match status" value="1"/>
</dbReference>
<feature type="domain" description="HTH LytTR-type" evidence="5">
    <location>
        <begin position="142"/>
        <end position="213"/>
    </location>
</feature>
<dbReference type="PANTHER" id="PTHR37299">
    <property type="entry name" value="TRANSCRIPTIONAL REGULATOR-RELATED"/>
    <property type="match status" value="1"/>
</dbReference>
<organism evidence="6 7">
    <name type="scientific">Desulfosporosinus acididurans</name>
    <dbReference type="NCBI Taxonomy" id="476652"/>
    <lineage>
        <taxon>Bacteria</taxon>
        <taxon>Bacillati</taxon>
        <taxon>Bacillota</taxon>
        <taxon>Clostridia</taxon>
        <taxon>Eubacteriales</taxon>
        <taxon>Desulfitobacteriaceae</taxon>
        <taxon>Desulfosporosinus</taxon>
    </lineage>
</organism>
<dbReference type="AlphaFoldDB" id="A0A0J1FQA3"/>
<evidence type="ECO:0000259" key="4">
    <source>
        <dbReference type="PROSITE" id="PS50110"/>
    </source>
</evidence>
<reference evidence="6 7" key="1">
    <citation type="submission" date="2015-06" db="EMBL/GenBank/DDBJ databases">
        <title>Draft genome of the moderately acidophilic sulfate reducer Candidatus Desulfosporosinus acididurans strain M1.</title>
        <authorList>
            <person name="Poehlein A."/>
            <person name="Petzsch P."/>
            <person name="Johnson B.D."/>
            <person name="Schloemann M."/>
            <person name="Daniel R."/>
            <person name="Muehling M."/>
        </authorList>
    </citation>
    <scope>NUCLEOTIDE SEQUENCE [LARGE SCALE GENOMIC DNA]</scope>
    <source>
        <strain evidence="6 7">M1</strain>
    </source>
</reference>
<dbReference type="SUPFAM" id="SSF52172">
    <property type="entry name" value="CheY-like"/>
    <property type="match status" value="1"/>
</dbReference>
<dbReference type="Gene3D" id="2.40.50.1020">
    <property type="entry name" value="LytTr DNA-binding domain"/>
    <property type="match status" value="1"/>
</dbReference>
<dbReference type="PANTHER" id="PTHR37299:SF1">
    <property type="entry name" value="STAGE 0 SPORULATION PROTEIN A HOMOLOG"/>
    <property type="match status" value="1"/>
</dbReference>
<protein>
    <recommendedName>
        <fullName evidence="1">Stage 0 sporulation protein A homolog</fullName>
    </recommendedName>
</protein>
<evidence type="ECO:0000256" key="2">
    <source>
        <dbReference type="ARBA" id="ARBA00024867"/>
    </source>
</evidence>
<evidence type="ECO:0000313" key="7">
    <source>
        <dbReference type="Proteomes" id="UP000036356"/>
    </source>
</evidence>
<dbReference type="Pfam" id="PF00072">
    <property type="entry name" value="Response_reg"/>
    <property type="match status" value="1"/>
</dbReference>
<dbReference type="EMBL" id="LDZY01000010">
    <property type="protein sequence ID" value="KLU65148.1"/>
    <property type="molecule type" value="Genomic_DNA"/>
</dbReference>
<dbReference type="InterPro" id="IPR001789">
    <property type="entry name" value="Sig_transdc_resp-reg_receiver"/>
</dbReference>
<gene>
    <name evidence="6" type="primary">ypdB_4</name>
    <name evidence="6" type="ORF">DEAC_c31150</name>
</gene>
<evidence type="ECO:0000256" key="1">
    <source>
        <dbReference type="ARBA" id="ARBA00018672"/>
    </source>
</evidence>
<comment type="function">
    <text evidence="2">May play the central regulatory role in sporulation. It may be an element of the effector pathway responsible for the activation of sporulation genes in response to nutritional stress. Spo0A may act in concert with spo0H (a sigma factor) to control the expression of some genes that are critical to the sporulation process.</text>
</comment>
<evidence type="ECO:0000259" key="5">
    <source>
        <dbReference type="PROSITE" id="PS50930"/>
    </source>
</evidence>
<evidence type="ECO:0000256" key="3">
    <source>
        <dbReference type="PROSITE-ProRule" id="PRU00169"/>
    </source>
</evidence>
<dbReference type="InterPro" id="IPR007492">
    <property type="entry name" value="LytTR_DNA-bd_dom"/>
</dbReference>
<dbReference type="GO" id="GO:0003677">
    <property type="term" value="F:DNA binding"/>
    <property type="evidence" value="ECO:0007669"/>
    <property type="project" value="InterPro"/>
</dbReference>
<dbReference type="PROSITE" id="PS50930">
    <property type="entry name" value="HTH_LYTTR"/>
    <property type="match status" value="1"/>
</dbReference>
<keyword evidence="7" id="KW-1185">Reference proteome</keyword>
<dbReference type="PATRIC" id="fig|476652.3.peg.3277"/>
<dbReference type="Pfam" id="PF04397">
    <property type="entry name" value="LytTR"/>
    <property type="match status" value="1"/>
</dbReference>
<dbReference type="SMART" id="SM00448">
    <property type="entry name" value="REC"/>
    <property type="match status" value="1"/>
</dbReference>
<feature type="domain" description="Response regulatory" evidence="4">
    <location>
        <begin position="8"/>
        <end position="122"/>
    </location>
</feature>
<dbReference type="PROSITE" id="PS50110">
    <property type="entry name" value="RESPONSE_REGULATORY"/>
    <property type="match status" value="1"/>
</dbReference>
<dbReference type="RefSeq" id="WP_047810923.1">
    <property type="nucleotide sequence ID" value="NZ_LDZY01000010.1"/>
</dbReference>
<dbReference type="STRING" id="476652.DEAC_c31150"/>
<evidence type="ECO:0000313" key="6">
    <source>
        <dbReference type="EMBL" id="KLU65148.1"/>
    </source>
</evidence>